<dbReference type="InterPro" id="IPR002686">
    <property type="entry name" value="Transposase_17"/>
</dbReference>
<evidence type="ECO:0000313" key="2">
    <source>
        <dbReference type="EMBL" id="TKJ43680.1"/>
    </source>
</evidence>
<dbReference type="SMART" id="SM01321">
    <property type="entry name" value="Y1_Tnp"/>
    <property type="match status" value="1"/>
</dbReference>
<dbReference type="AlphaFoldDB" id="A0A532V8Y9"/>
<organism evidence="2 3">
    <name type="scientific">candidate division TA06 bacterium B3_TA06</name>
    <dbReference type="NCBI Taxonomy" id="2012487"/>
    <lineage>
        <taxon>Bacteria</taxon>
        <taxon>Bacteria division TA06</taxon>
    </lineage>
</organism>
<evidence type="ECO:0000259" key="1">
    <source>
        <dbReference type="SMART" id="SM01321"/>
    </source>
</evidence>
<dbReference type="InterPro" id="IPR036515">
    <property type="entry name" value="Transposase_17_sf"/>
</dbReference>
<reference evidence="2 3" key="1">
    <citation type="submission" date="2017-06" db="EMBL/GenBank/DDBJ databases">
        <title>Novel microbial phyla capable of carbon fixation and sulfur reduction in deep-sea sediments.</title>
        <authorList>
            <person name="Huang J."/>
            <person name="Baker B."/>
            <person name="Wang Y."/>
        </authorList>
    </citation>
    <scope>NUCLEOTIDE SEQUENCE [LARGE SCALE GENOMIC DNA]</scope>
    <source>
        <strain evidence="2">B3_TA06</strain>
    </source>
</reference>
<dbReference type="GO" id="GO:0006313">
    <property type="term" value="P:DNA transposition"/>
    <property type="evidence" value="ECO:0007669"/>
    <property type="project" value="InterPro"/>
</dbReference>
<dbReference type="SUPFAM" id="SSF143422">
    <property type="entry name" value="Transposase IS200-like"/>
    <property type="match status" value="1"/>
</dbReference>
<gene>
    <name evidence="2" type="ORF">CEE36_03060</name>
</gene>
<dbReference type="NCBIfam" id="NF047646">
    <property type="entry name" value="REP_Tyr_transpos"/>
    <property type="match status" value="1"/>
</dbReference>
<dbReference type="GO" id="GO:0004803">
    <property type="term" value="F:transposase activity"/>
    <property type="evidence" value="ECO:0007669"/>
    <property type="project" value="InterPro"/>
</dbReference>
<name>A0A532V8Y9_UNCT6</name>
<dbReference type="EMBL" id="NJBO01000003">
    <property type="protein sequence ID" value="TKJ43680.1"/>
    <property type="molecule type" value="Genomic_DNA"/>
</dbReference>
<dbReference type="Proteomes" id="UP000317778">
    <property type="component" value="Unassembled WGS sequence"/>
</dbReference>
<dbReference type="Gene3D" id="3.30.70.1290">
    <property type="entry name" value="Transposase IS200-like"/>
    <property type="match status" value="1"/>
</dbReference>
<dbReference type="InterPro" id="IPR052715">
    <property type="entry name" value="RAYT_transposase"/>
</dbReference>
<protein>
    <recommendedName>
        <fullName evidence="1">Transposase IS200-like domain-containing protein</fullName>
    </recommendedName>
</protein>
<dbReference type="PANTHER" id="PTHR36966:SF1">
    <property type="entry name" value="REP-ASSOCIATED TYROSINE TRANSPOSASE"/>
    <property type="match status" value="1"/>
</dbReference>
<proteinExistence type="predicted"/>
<feature type="domain" description="Transposase IS200-like" evidence="1">
    <location>
        <begin position="14"/>
        <end position="128"/>
    </location>
</feature>
<dbReference type="Pfam" id="PF01797">
    <property type="entry name" value="Y1_Tnp"/>
    <property type="match status" value="1"/>
</dbReference>
<dbReference type="PANTHER" id="PTHR36966">
    <property type="entry name" value="REP-ASSOCIATED TYROSINE TRANSPOSASE"/>
    <property type="match status" value="1"/>
</dbReference>
<dbReference type="GO" id="GO:0043565">
    <property type="term" value="F:sequence-specific DNA binding"/>
    <property type="evidence" value="ECO:0007669"/>
    <property type="project" value="TreeGrafter"/>
</dbReference>
<sequence length="152" mass="18343">MRKKRIRLKSFDYLGAYRYFVTICTHNQKQAFTSEGRVRTVSDILKETAEQEGFTVWAWCFMPDHLHILVEGVNEKSDLRRFMKIFKQKSGYQWKQIEGEKLWQEDYFERILRREETTPKVIEYILNNPVRRGLVSSPEEYPFSYSLLDNNM</sequence>
<comment type="caution">
    <text evidence="2">The sequence shown here is derived from an EMBL/GenBank/DDBJ whole genome shotgun (WGS) entry which is preliminary data.</text>
</comment>
<evidence type="ECO:0000313" key="3">
    <source>
        <dbReference type="Proteomes" id="UP000317778"/>
    </source>
</evidence>
<accession>A0A532V8Y9</accession>